<organism evidence="1 2">
    <name type="scientific">Trichosporon asahii var. asahii (strain CBS 8904)</name>
    <name type="common">Yeast</name>
    <dbReference type="NCBI Taxonomy" id="1220162"/>
    <lineage>
        <taxon>Eukaryota</taxon>
        <taxon>Fungi</taxon>
        <taxon>Dikarya</taxon>
        <taxon>Basidiomycota</taxon>
        <taxon>Agaricomycotina</taxon>
        <taxon>Tremellomycetes</taxon>
        <taxon>Trichosporonales</taxon>
        <taxon>Trichosporonaceae</taxon>
        <taxon>Trichosporon</taxon>
    </lineage>
</organism>
<dbReference type="HOGENOM" id="CLU_453557_0_0_1"/>
<reference evidence="1 2" key="1">
    <citation type="journal article" date="2012" name="Eukaryot. Cell">
        <title>Genome sequence of the Trichosporon asahii environmental strain CBS 8904.</title>
        <authorList>
            <person name="Yang R.Y."/>
            <person name="Li H.T."/>
            <person name="Zhu H."/>
            <person name="Zhou G.P."/>
            <person name="Wang M."/>
            <person name="Wang L."/>
        </authorList>
    </citation>
    <scope>NUCLEOTIDE SEQUENCE [LARGE SCALE GENOMIC DNA]</scope>
    <source>
        <strain evidence="1 2">CBS 8904</strain>
    </source>
</reference>
<name>K1WIG6_TRIAC</name>
<evidence type="ECO:0000313" key="1">
    <source>
        <dbReference type="EMBL" id="EKD01179.1"/>
    </source>
</evidence>
<dbReference type="Proteomes" id="UP000006757">
    <property type="component" value="Unassembled WGS sequence"/>
</dbReference>
<gene>
    <name evidence="1" type="ORF">A1Q2_04502</name>
</gene>
<keyword evidence="2" id="KW-1185">Reference proteome</keyword>
<comment type="caution">
    <text evidence="1">The sequence shown here is derived from an EMBL/GenBank/DDBJ whole genome shotgun (WGS) entry which is preliminary data.</text>
</comment>
<sequence>MNEGGEASAPCPPHCPVVRPARPGPLLIYPGDLIGHGKLRNLALPPLARDPNIKFHDLYDQLASINCAGLVLNDCIPGAEPDFERWGLPTDGLWRPLFGLWTCEHAFDSEQQDRVADAVQHLLSTTRARLPFNTGLEPLPPHHVRKATFGLRSRVEQLLHHTSDWIRRFDPLASWRCTTTVLVTEGSTDWTRDADQLSQDYTLVFCINSKYKLHYRLPDESEYCVLMEPGTVVGFLGGVFEYRLEEGLSLPGAIGPGCFFTCYTSKTMFGDGGSFPMPHPEMHIHPKQDVRPAVLAAEPRRSPEPNLITPRSSKRLKVAHQRREEREIEEPQPLPEVRVIDGKGKRFLRSATMLFYPTPTPTTNPNTAVHRCIYDLDPLTWPKFTVAHITTAYGQKTADPLKQAANKLRALLPGSAFVSYPPKPEERRQAEPQSEEALGTLRVSPQIEKALGTLRVSPQIEKALGTLRVSLNSLLKHTVFTLSQIDLPTVHRMRHRHMHYCVAEPWYEHQATTTTFSVSSGAADWTRGDDHSSEDYTLLFCPSGDCRLHLRTPDATDVIEVKWGTVAAFLGELYEYRVEAKPEFLIFTCWTSKSASSSSRSDLPEVSDVVSLGRIESAFAREKESIWNRARSL</sequence>
<dbReference type="InParanoid" id="K1WIG6"/>
<proteinExistence type="predicted"/>
<evidence type="ECO:0000313" key="2">
    <source>
        <dbReference type="Proteomes" id="UP000006757"/>
    </source>
</evidence>
<accession>K1WIG6</accession>
<dbReference type="AlphaFoldDB" id="K1WIG6"/>
<dbReference type="EMBL" id="AMBO01000324">
    <property type="protein sequence ID" value="EKD01179.1"/>
    <property type="molecule type" value="Genomic_DNA"/>
</dbReference>
<protein>
    <submittedName>
        <fullName evidence="1">Uncharacterized protein</fullName>
    </submittedName>
</protein>